<dbReference type="EMBL" id="FMJC01000001">
    <property type="protein sequence ID" value="SCM70394.1"/>
    <property type="molecule type" value="Genomic_DNA"/>
</dbReference>
<dbReference type="CDD" id="cd00761">
    <property type="entry name" value="Glyco_tranf_GTA_type"/>
    <property type="match status" value="1"/>
</dbReference>
<gene>
    <name evidence="2" type="ORF">KL86DES1_10380</name>
</gene>
<name>A0A212KYL3_9BACT</name>
<dbReference type="AlphaFoldDB" id="A0A212KYL3"/>
<dbReference type="InterPro" id="IPR050834">
    <property type="entry name" value="Glycosyltransf_2"/>
</dbReference>
<dbReference type="SUPFAM" id="SSF53448">
    <property type="entry name" value="Nucleotide-diphospho-sugar transferases"/>
    <property type="match status" value="1"/>
</dbReference>
<dbReference type="Gene3D" id="3.90.550.10">
    <property type="entry name" value="Spore Coat Polysaccharide Biosynthesis Protein SpsA, Chain A"/>
    <property type="match status" value="1"/>
</dbReference>
<dbReference type="PANTHER" id="PTHR43685">
    <property type="entry name" value="GLYCOSYLTRANSFERASE"/>
    <property type="match status" value="1"/>
</dbReference>
<reference evidence="2" key="1">
    <citation type="submission" date="2016-08" db="EMBL/GenBank/DDBJ databases">
        <authorList>
            <person name="Seilhamer J.J."/>
        </authorList>
    </citation>
    <scope>NUCLEOTIDE SEQUENCE</scope>
    <source>
        <strain evidence="2">86-1</strain>
    </source>
</reference>
<feature type="domain" description="Glycosyltransferase 2-like" evidence="1">
    <location>
        <begin position="9"/>
        <end position="134"/>
    </location>
</feature>
<dbReference type="Pfam" id="PF00535">
    <property type="entry name" value="Glycos_transf_2"/>
    <property type="match status" value="1"/>
</dbReference>
<organism evidence="2">
    <name type="scientific">uncultured Desulfovibrio sp</name>
    <dbReference type="NCBI Taxonomy" id="167968"/>
    <lineage>
        <taxon>Bacteria</taxon>
        <taxon>Pseudomonadati</taxon>
        <taxon>Thermodesulfobacteriota</taxon>
        <taxon>Desulfovibrionia</taxon>
        <taxon>Desulfovibrionales</taxon>
        <taxon>Desulfovibrionaceae</taxon>
        <taxon>Desulfovibrio</taxon>
        <taxon>environmental samples</taxon>
    </lineage>
</organism>
<proteinExistence type="predicted"/>
<dbReference type="RefSeq" id="WP_179979280.1">
    <property type="nucleotide sequence ID" value="NZ_LT608333.1"/>
</dbReference>
<dbReference type="GO" id="GO:0016740">
    <property type="term" value="F:transferase activity"/>
    <property type="evidence" value="ECO:0007669"/>
    <property type="project" value="UniProtKB-KW"/>
</dbReference>
<evidence type="ECO:0000313" key="2">
    <source>
        <dbReference type="EMBL" id="SCM70394.1"/>
    </source>
</evidence>
<dbReference type="InterPro" id="IPR001173">
    <property type="entry name" value="Glyco_trans_2-like"/>
</dbReference>
<accession>A0A212KYL3</accession>
<sequence>MGCAQDLITVIIPAYNSGKYIKFALTSLEMQSHANFEALIIDGSTDDTSNLIADFVHSDHRFKTYKIQNLGPGFARNFGIDKATGKYVTFMDHDDIAAETWLSKLYAISQKEENEITFCSGFDFSGETVSPLKLPIITNSVYTLNDTIRKQISCIFIAPWLKLMPLDFIKKNSLKFSLDNKFDDVLFHFCAIHAAQKIAFTEERLYYHRVHACSISSEYFANKDLFFYHFKTLYDLILHKHDKKIINRFMYFLNLYSEHVASEHVYIKTYNKITEYLDQNNHDAILNAIKSLFFFSWKLFLDKPIKFN</sequence>
<dbReference type="InterPro" id="IPR029044">
    <property type="entry name" value="Nucleotide-diphossugar_trans"/>
</dbReference>
<keyword evidence="2" id="KW-0808">Transferase</keyword>
<protein>
    <submittedName>
        <fullName evidence="2">Putative Glycosyltransferase group 2 family protein</fullName>
    </submittedName>
</protein>
<evidence type="ECO:0000259" key="1">
    <source>
        <dbReference type="Pfam" id="PF00535"/>
    </source>
</evidence>
<dbReference type="PANTHER" id="PTHR43685:SF2">
    <property type="entry name" value="GLYCOSYLTRANSFERASE 2-LIKE DOMAIN-CONTAINING PROTEIN"/>
    <property type="match status" value="1"/>
</dbReference>